<gene>
    <name evidence="13" type="ORF">CAY53_03320</name>
</gene>
<evidence type="ECO:0000313" key="13">
    <source>
        <dbReference type="EMBL" id="AVD72208.1"/>
    </source>
</evidence>
<dbReference type="OrthoDB" id="9795403at2"/>
<feature type="transmembrane region" description="Helical" evidence="10">
    <location>
        <begin position="47"/>
        <end position="68"/>
    </location>
</feature>
<dbReference type="PANTHER" id="PTHR30183:SF3">
    <property type="entry name" value="MOLYBDENUM TRANSPORT SYSTEM PERMEASE PROTEIN MODB"/>
    <property type="match status" value="1"/>
</dbReference>
<keyword evidence="7 10" id="KW-0812">Transmembrane</keyword>
<dbReference type="InterPro" id="IPR000515">
    <property type="entry name" value="MetI-like"/>
</dbReference>
<comment type="subcellular location">
    <subcellularLocation>
        <location evidence="2 10">Cell membrane</location>
        <topology evidence="2 10">Multi-pass membrane protein</topology>
    </subcellularLocation>
</comment>
<feature type="transmembrane region" description="Helical" evidence="10">
    <location>
        <begin position="136"/>
        <end position="158"/>
    </location>
</feature>
<comment type="function">
    <text evidence="1 11">Part of the binding-protein-dependent transport system for molybdenum; probably responsible for the translocation of the substrate across the membrane.</text>
</comment>
<dbReference type="EMBL" id="CP021255">
    <property type="protein sequence ID" value="AVD72208.1"/>
    <property type="molecule type" value="Genomic_DNA"/>
</dbReference>
<feature type="transmembrane region" description="Helical" evidence="10">
    <location>
        <begin position="14"/>
        <end position="35"/>
    </location>
</feature>
<keyword evidence="9 10" id="KW-0472">Membrane</keyword>
<evidence type="ECO:0000313" key="14">
    <source>
        <dbReference type="Proteomes" id="UP000239867"/>
    </source>
</evidence>
<evidence type="ECO:0000256" key="9">
    <source>
        <dbReference type="ARBA" id="ARBA00023136"/>
    </source>
</evidence>
<dbReference type="CDD" id="cd06261">
    <property type="entry name" value="TM_PBP2"/>
    <property type="match status" value="1"/>
</dbReference>
<evidence type="ECO:0000256" key="2">
    <source>
        <dbReference type="ARBA" id="ARBA00004651"/>
    </source>
</evidence>
<dbReference type="AlphaFoldDB" id="A0A2L1GRE1"/>
<comment type="similarity">
    <text evidence="3 11">Belongs to the binding-protein-dependent transport system permease family. CysTW subfamily.</text>
</comment>
<protein>
    <recommendedName>
        <fullName evidence="11">Molybdenum transport system permease</fullName>
    </recommendedName>
</protein>
<dbReference type="GO" id="GO:0005886">
    <property type="term" value="C:plasma membrane"/>
    <property type="evidence" value="ECO:0007669"/>
    <property type="project" value="UniProtKB-SubCell"/>
</dbReference>
<evidence type="ECO:0000256" key="4">
    <source>
        <dbReference type="ARBA" id="ARBA00022448"/>
    </source>
</evidence>
<evidence type="ECO:0000256" key="8">
    <source>
        <dbReference type="ARBA" id="ARBA00022989"/>
    </source>
</evidence>
<feature type="domain" description="ABC transmembrane type-1" evidence="12">
    <location>
        <begin position="12"/>
        <end position="213"/>
    </location>
</feature>
<dbReference type="InterPro" id="IPR011867">
    <property type="entry name" value="ModB_ABC"/>
</dbReference>
<name>A0A2L1GRE1_9BACT</name>
<feature type="transmembrane region" description="Helical" evidence="10">
    <location>
        <begin position="197"/>
        <end position="219"/>
    </location>
</feature>
<dbReference type="PANTHER" id="PTHR30183">
    <property type="entry name" value="MOLYBDENUM TRANSPORT SYSTEM PERMEASE PROTEIN MODB"/>
    <property type="match status" value="1"/>
</dbReference>
<dbReference type="Gene3D" id="1.10.3720.10">
    <property type="entry name" value="MetI-like"/>
    <property type="match status" value="1"/>
</dbReference>
<reference evidence="13 14" key="1">
    <citation type="journal article" date="2018" name="MBio">
        <title>Insights into the evolution of host association through the isolation and characterization of a novel human periodontal pathobiont, Desulfobulbus oralis.</title>
        <authorList>
            <person name="Cross K.L."/>
            <person name="Chirania P."/>
            <person name="Xiong W."/>
            <person name="Beall C.J."/>
            <person name="Elkins J.G."/>
            <person name="Giannone R.J."/>
            <person name="Griffen A.L."/>
            <person name="Guss A.M."/>
            <person name="Hettich R.L."/>
            <person name="Joshi S.S."/>
            <person name="Mokrzan E.M."/>
            <person name="Martin R.K."/>
            <person name="Zhulin I.B."/>
            <person name="Leys E.J."/>
            <person name="Podar M."/>
        </authorList>
    </citation>
    <scope>NUCLEOTIDE SEQUENCE [LARGE SCALE GENOMIC DNA]</scope>
    <source>
        <strain evidence="13 14">ORNL</strain>
    </source>
</reference>
<dbReference type="SUPFAM" id="SSF161098">
    <property type="entry name" value="MetI-like"/>
    <property type="match status" value="1"/>
</dbReference>
<evidence type="ECO:0000256" key="10">
    <source>
        <dbReference type="RuleBase" id="RU363032"/>
    </source>
</evidence>
<dbReference type="GO" id="GO:0015098">
    <property type="term" value="F:molybdate ion transmembrane transporter activity"/>
    <property type="evidence" value="ECO:0007669"/>
    <property type="project" value="UniProtKB-UniRule"/>
</dbReference>
<evidence type="ECO:0000256" key="5">
    <source>
        <dbReference type="ARBA" id="ARBA00022475"/>
    </source>
</evidence>
<keyword evidence="14" id="KW-1185">Reference proteome</keyword>
<evidence type="ECO:0000256" key="3">
    <source>
        <dbReference type="ARBA" id="ARBA00007069"/>
    </source>
</evidence>
<evidence type="ECO:0000256" key="7">
    <source>
        <dbReference type="ARBA" id="ARBA00022692"/>
    </source>
</evidence>
<feature type="transmembrane region" description="Helical" evidence="10">
    <location>
        <begin position="88"/>
        <end position="108"/>
    </location>
</feature>
<evidence type="ECO:0000256" key="6">
    <source>
        <dbReference type="ARBA" id="ARBA00022505"/>
    </source>
</evidence>
<dbReference type="NCBIfam" id="TIGR02141">
    <property type="entry name" value="modB_ABC"/>
    <property type="match status" value="1"/>
</dbReference>
<evidence type="ECO:0000256" key="1">
    <source>
        <dbReference type="ARBA" id="ARBA00002949"/>
    </source>
</evidence>
<keyword evidence="6 11" id="KW-0500">Molybdenum</keyword>
<sequence>MDATAPVLWTPLRLSLQVAATATFFSFVAATLAAWRLSRTQGPVPAFLDALCSLPLVLPPTVLGYYLILLVGRRGVFGHWLNSVGINLIFTWQGAVIAATVVVFPLIYKSARAALEQVDRSLEDAARTLGASEWRVFVTVSLPLAWRGLFAGVMLAFARGMGEFGATLMIAGNIPGKTQTLALAIYDAFQAGEDARAALLVIVTSAVCVALLMSAELLMKLRRRH</sequence>
<keyword evidence="4 10" id="KW-0813">Transport</keyword>
<evidence type="ECO:0000259" key="12">
    <source>
        <dbReference type="PROSITE" id="PS50928"/>
    </source>
</evidence>
<dbReference type="Pfam" id="PF00528">
    <property type="entry name" value="BPD_transp_1"/>
    <property type="match status" value="1"/>
</dbReference>
<dbReference type="InterPro" id="IPR035906">
    <property type="entry name" value="MetI-like_sf"/>
</dbReference>
<dbReference type="KEGG" id="deo:CAY53_03320"/>
<dbReference type="PROSITE" id="PS50928">
    <property type="entry name" value="ABC_TM1"/>
    <property type="match status" value="1"/>
</dbReference>
<proteinExistence type="inferred from homology"/>
<organism evidence="13 14">
    <name type="scientific">Desulfobulbus oralis</name>
    <dbReference type="NCBI Taxonomy" id="1986146"/>
    <lineage>
        <taxon>Bacteria</taxon>
        <taxon>Pseudomonadati</taxon>
        <taxon>Thermodesulfobacteriota</taxon>
        <taxon>Desulfobulbia</taxon>
        <taxon>Desulfobulbales</taxon>
        <taxon>Desulfobulbaceae</taxon>
        <taxon>Desulfobulbus</taxon>
    </lineage>
</organism>
<evidence type="ECO:0000256" key="11">
    <source>
        <dbReference type="RuleBase" id="RU365097"/>
    </source>
</evidence>
<keyword evidence="5 11" id="KW-1003">Cell membrane</keyword>
<accession>A0A2L1GRE1</accession>
<keyword evidence="8 10" id="KW-1133">Transmembrane helix</keyword>
<dbReference type="Proteomes" id="UP000239867">
    <property type="component" value="Chromosome"/>
</dbReference>